<gene>
    <name evidence="1" type="ORF">EUA04_11615</name>
</gene>
<dbReference type="Proteomes" id="UP000294952">
    <property type="component" value="Unassembled WGS sequence"/>
</dbReference>
<sequence>MDAGRMEEPEALFAREKVLVEGQHDWVKLWDVHRHFAEENSSSTLIDVQRKTLALVQSLLRERLVEVGVLSYHGSRFQPWMSDPTETMKRLTVAYIDNFDDRAGWPWTLWLRLTDAGRRIGAEHEAAYRQWLDELRAQGQEDQAIPARLQPRS</sequence>
<name>A0A4R5X9T9_9MYCO</name>
<dbReference type="EMBL" id="SDLP01000002">
    <property type="protein sequence ID" value="TDL10526.1"/>
    <property type="molecule type" value="Genomic_DNA"/>
</dbReference>
<comment type="caution">
    <text evidence="1">The sequence shown here is derived from an EMBL/GenBank/DDBJ whole genome shotgun (WGS) entry which is preliminary data.</text>
</comment>
<proteinExistence type="predicted"/>
<dbReference type="RefSeq" id="WP_133413708.1">
    <property type="nucleotide sequence ID" value="NZ_SDLP01000002.1"/>
</dbReference>
<reference evidence="1 2" key="1">
    <citation type="submission" date="2019-01" db="EMBL/GenBank/DDBJ databases">
        <title>High-quality-draft genome sequences of five non-tuberculosis mycobacteriaceae isolated from a nosocomial environment.</title>
        <authorList>
            <person name="Tiago I."/>
            <person name="Alarico S."/>
            <person name="Pereira S.G."/>
            <person name="Coelho C."/>
            <person name="Maranha A."/>
            <person name="Empadinhas N."/>
        </authorList>
    </citation>
    <scope>NUCLEOTIDE SEQUENCE [LARGE SCALE GENOMIC DNA]</scope>
    <source>
        <strain evidence="1 2">22DIII</strain>
    </source>
</reference>
<evidence type="ECO:0000313" key="1">
    <source>
        <dbReference type="EMBL" id="TDL10526.1"/>
    </source>
</evidence>
<dbReference type="AlphaFoldDB" id="A0A4R5X9T9"/>
<organism evidence="1 2">
    <name type="scientific">Mycolicibacterium obuense</name>
    <dbReference type="NCBI Taxonomy" id="1807"/>
    <lineage>
        <taxon>Bacteria</taxon>
        <taxon>Bacillati</taxon>
        <taxon>Actinomycetota</taxon>
        <taxon>Actinomycetes</taxon>
        <taxon>Mycobacteriales</taxon>
        <taxon>Mycobacteriaceae</taxon>
        <taxon>Mycolicibacterium</taxon>
    </lineage>
</organism>
<accession>A0A4R5X9T9</accession>
<evidence type="ECO:0000313" key="2">
    <source>
        <dbReference type="Proteomes" id="UP000294952"/>
    </source>
</evidence>
<protein>
    <submittedName>
        <fullName evidence="1">Uncharacterized protein</fullName>
    </submittedName>
</protein>